<keyword evidence="4" id="KW-1185">Reference proteome</keyword>
<evidence type="ECO:0000256" key="1">
    <source>
        <dbReference type="SAM" id="MobiDB-lite"/>
    </source>
</evidence>
<name>A0A150GRR2_GONPE</name>
<gene>
    <name evidence="3" type="ORF">GPECTOR_9g551</name>
</gene>
<keyword evidence="2" id="KW-1133">Transmembrane helix</keyword>
<feature type="compositionally biased region" description="Low complexity" evidence="1">
    <location>
        <begin position="50"/>
        <end position="71"/>
    </location>
</feature>
<sequence length="127" mass="12981">MRPQAKPSQPKTSSSGSPRFATMTFVLRAAAGQPNFRPRAGPKADHRPRAASSAAGPVSSGQTPAPAPSGAPAGGFPIWCVPLLAAAVAMPIYGYKTQMKLIDEARARQRASVVTAATAPAATKTGK</sequence>
<keyword evidence="2" id="KW-0812">Transmembrane</keyword>
<protein>
    <submittedName>
        <fullName evidence="3">Uncharacterized protein</fullName>
    </submittedName>
</protein>
<feature type="compositionally biased region" description="Polar residues" evidence="1">
    <location>
        <begin position="1"/>
        <end position="17"/>
    </location>
</feature>
<feature type="region of interest" description="Disordered" evidence="1">
    <location>
        <begin position="1"/>
        <end position="71"/>
    </location>
</feature>
<dbReference type="OrthoDB" id="539479at2759"/>
<organism evidence="3 4">
    <name type="scientific">Gonium pectorale</name>
    <name type="common">Green alga</name>
    <dbReference type="NCBI Taxonomy" id="33097"/>
    <lineage>
        <taxon>Eukaryota</taxon>
        <taxon>Viridiplantae</taxon>
        <taxon>Chlorophyta</taxon>
        <taxon>core chlorophytes</taxon>
        <taxon>Chlorophyceae</taxon>
        <taxon>CS clade</taxon>
        <taxon>Chlamydomonadales</taxon>
        <taxon>Volvocaceae</taxon>
        <taxon>Gonium</taxon>
    </lineage>
</organism>
<comment type="caution">
    <text evidence="3">The sequence shown here is derived from an EMBL/GenBank/DDBJ whole genome shotgun (WGS) entry which is preliminary data.</text>
</comment>
<keyword evidence="2" id="KW-0472">Membrane</keyword>
<proteinExistence type="predicted"/>
<evidence type="ECO:0000256" key="2">
    <source>
        <dbReference type="SAM" id="Phobius"/>
    </source>
</evidence>
<dbReference type="Proteomes" id="UP000075714">
    <property type="component" value="Unassembled WGS sequence"/>
</dbReference>
<accession>A0A150GRR2</accession>
<feature type="transmembrane region" description="Helical" evidence="2">
    <location>
        <begin position="76"/>
        <end position="95"/>
    </location>
</feature>
<evidence type="ECO:0000313" key="3">
    <source>
        <dbReference type="EMBL" id="KXZ52507.1"/>
    </source>
</evidence>
<dbReference type="EMBL" id="LSYV01000010">
    <property type="protein sequence ID" value="KXZ52507.1"/>
    <property type="molecule type" value="Genomic_DNA"/>
</dbReference>
<dbReference type="AlphaFoldDB" id="A0A150GRR2"/>
<reference evidence="4" key="1">
    <citation type="journal article" date="2016" name="Nat. Commun.">
        <title>The Gonium pectorale genome demonstrates co-option of cell cycle regulation during the evolution of multicellularity.</title>
        <authorList>
            <person name="Hanschen E.R."/>
            <person name="Marriage T.N."/>
            <person name="Ferris P.J."/>
            <person name="Hamaji T."/>
            <person name="Toyoda A."/>
            <person name="Fujiyama A."/>
            <person name="Neme R."/>
            <person name="Noguchi H."/>
            <person name="Minakuchi Y."/>
            <person name="Suzuki M."/>
            <person name="Kawai-Toyooka H."/>
            <person name="Smith D.R."/>
            <person name="Sparks H."/>
            <person name="Anderson J."/>
            <person name="Bakaric R."/>
            <person name="Luria V."/>
            <person name="Karger A."/>
            <person name="Kirschner M.W."/>
            <person name="Durand P.M."/>
            <person name="Michod R.E."/>
            <person name="Nozaki H."/>
            <person name="Olson B.J."/>
        </authorList>
    </citation>
    <scope>NUCLEOTIDE SEQUENCE [LARGE SCALE GENOMIC DNA]</scope>
    <source>
        <strain evidence="4">NIES-2863</strain>
    </source>
</reference>
<evidence type="ECO:0000313" key="4">
    <source>
        <dbReference type="Proteomes" id="UP000075714"/>
    </source>
</evidence>